<sequence>PHSGGSTRPCLCKEVYPSVIRMYTWNVRSLLGYANRLAVIESLKATKGNVPLIALQETRLREAVQGEPLGDHILYSSPALGGIGGVGFLVRSDVKVQSWAPVSNRIAHITLDCGKTIVVCYAPTEVAPQGQKEVFWDALEEV</sequence>
<proteinExistence type="predicted"/>
<dbReference type="AlphaFoldDB" id="A0A7J6KG95"/>
<reference evidence="1 2" key="1">
    <citation type="submission" date="2020-04" db="EMBL/GenBank/DDBJ databases">
        <title>Perkinsus chesapeaki whole genome sequence.</title>
        <authorList>
            <person name="Bogema D.R."/>
        </authorList>
    </citation>
    <scope>NUCLEOTIDE SEQUENCE [LARGE SCALE GENOMIC DNA]</scope>
    <source>
        <strain evidence="1">ATCC PRA-425</strain>
    </source>
</reference>
<evidence type="ECO:0008006" key="3">
    <source>
        <dbReference type="Google" id="ProtNLM"/>
    </source>
</evidence>
<keyword evidence="2" id="KW-1185">Reference proteome</keyword>
<evidence type="ECO:0000313" key="1">
    <source>
        <dbReference type="EMBL" id="KAF4646423.1"/>
    </source>
</evidence>
<dbReference type="OrthoDB" id="410104at2759"/>
<dbReference type="EMBL" id="JAAPAO010003505">
    <property type="protein sequence ID" value="KAF4646423.1"/>
    <property type="molecule type" value="Genomic_DNA"/>
</dbReference>
<gene>
    <name evidence="1" type="ORF">FOL47_006329</name>
</gene>
<comment type="caution">
    <text evidence="1">The sequence shown here is derived from an EMBL/GenBank/DDBJ whole genome shotgun (WGS) entry which is preliminary data.</text>
</comment>
<evidence type="ECO:0000313" key="2">
    <source>
        <dbReference type="Proteomes" id="UP000591131"/>
    </source>
</evidence>
<accession>A0A7J6KG95</accession>
<name>A0A7J6KG95_PERCH</name>
<dbReference type="InterPro" id="IPR036691">
    <property type="entry name" value="Endo/exonu/phosph_ase_sf"/>
</dbReference>
<feature type="non-terminal residue" evidence="1">
    <location>
        <position position="1"/>
    </location>
</feature>
<dbReference type="Gene3D" id="3.60.10.10">
    <property type="entry name" value="Endonuclease/exonuclease/phosphatase"/>
    <property type="match status" value="1"/>
</dbReference>
<organism evidence="1 2">
    <name type="scientific">Perkinsus chesapeaki</name>
    <name type="common">Clam parasite</name>
    <name type="synonym">Perkinsus andrewsi</name>
    <dbReference type="NCBI Taxonomy" id="330153"/>
    <lineage>
        <taxon>Eukaryota</taxon>
        <taxon>Sar</taxon>
        <taxon>Alveolata</taxon>
        <taxon>Perkinsozoa</taxon>
        <taxon>Perkinsea</taxon>
        <taxon>Perkinsida</taxon>
        <taxon>Perkinsidae</taxon>
        <taxon>Perkinsus</taxon>
    </lineage>
</organism>
<dbReference type="SUPFAM" id="SSF56219">
    <property type="entry name" value="DNase I-like"/>
    <property type="match status" value="1"/>
</dbReference>
<feature type="non-terminal residue" evidence="1">
    <location>
        <position position="142"/>
    </location>
</feature>
<dbReference type="Proteomes" id="UP000591131">
    <property type="component" value="Unassembled WGS sequence"/>
</dbReference>
<protein>
    <recommendedName>
        <fullName evidence="3">Endonuclease/exonuclease/phosphatase domain-containing protein</fullName>
    </recommendedName>
</protein>